<sequence length="84" mass="9025">MATVSEPPAGVEFVHEDDGRVTARHVESGVASFGDTEAEALRELADALDSHFGDGERIDDPEAYLEDQGIDVEIGENGSPPWLE</sequence>
<dbReference type="EMBL" id="CR936259">
    <property type="protein sequence ID" value="CAI50919.1"/>
    <property type="molecule type" value="Genomic_DNA"/>
</dbReference>
<accession>Q3ILV1</accession>
<feature type="region of interest" description="Disordered" evidence="1">
    <location>
        <begin position="51"/>
        <end position="84"/>
    </location>
</feature>
<dbReference type="OrthoDB" id="201961at2157"/>
<gene>
    <name evidence="2" type="ordered locus">NP_3282A</name>
    <name evidence="3" type="ordered locus">NP_7006A</name>
</gene>
<organism evidence="3 4">
    <name type="scientific">Natronomonas pharaonis (strain ATCC 35678 / DSM 2160 / CIP 103997 / JCM 8858 / NBRC 14720 / NCIMB 2260 / Gabara)</name>
    <name type="common">Halobacterium pharaonis</name>
    <dbReference type="NCBI Taxonomy" id="348780"/>
    <lineage>
        <taxon>Archaea</taxon>
        <taxon>Methanobacteriati</taxon>
        <taxon>Methanobacteriota</taxon>
        <taxon>Stenosarchaea group</taxon>
        <taxon>Halobacteria</taxon>
        <taxon>Halobacteriales</taxon>
        <taxon>Natronomonadaceae</taxon>
        <taxon>Natronomonas</taxon>
    </lineage>
</organism>
<dbReference type="KEGG" id="nph:NP_7006A"/>
<dbReference type="HOGENOM" id="CLU_181226_0_0_2"/>
<dbReference type="InterPro" id="IPR035069">
    <property type="entry name" value="TTHA1013/TTHA0281-like"/>
</dbReference>
<dbReference type="GeneID" id="3703463"/>
<dbReference type="AlphaFoldDB" id="Q3ILV1"/>
<evidence type="ECO:0000313" key="4">
    <source>
        <dbReference type="Proteomes" id="UP000002698"/>
    </source>
</evidence>
<dbReference type="eggNOG" id="arCOG02413">
    <property type="taxonomic scope" value="Archaea"/>
</dbReference>
<dbReference type="EMBL" id="CR936257">
    <property type="protein sequence ID" value="CAI49732.1"/>
    <property type="molecule type" value="Genomic_DNA"/>
</dbReference>
<evidence type="ECO:0008006" key="5">
    <source>
        <dbReference type="Google" id="ProtNLM"/>
    </source>
</evidence>
<dbReference type="SUPFAM" id="SSF143100">
    <property type="entry name" value="TTHA1013/TTHA0281-like"/>
    <property type="match status" value="1"/>
</dbReference>
<dbReference type="EnsemblBacteria" id="CAI49732">
    <property type="protein sequence ID" value="CAI49732"/>
    <property type="gene ID" value="NP_3282A"/>
</dbReference>
<protein>
    <recommendedName>
        <fullName evidence="5">Type II toxin-antitoxin system HicB family antitoxin</fullName>
    </recommendedName>
</protein>
<dbReference type="KEGG" id="nph:NP_3282A"/>
<keyword evidence="3" id="KW-0614">Plasmid</keyword>
<reference evidence="3 4" key="1">
    <citation type="journal article" date="2005" name="Genome Res.">
        <title>Living with two extremes: conclusions from the genome sequence of Natronomonas pharaonis.</title>
        <authorList>
            <person name="Falb M."/>
            <person name="Pfeiffer F."/>
            <person name="Palm P."/>
            <person name="Rodewald K."/>
            <person name="Hickmann V."/>
            <person name="Tittor J."/>
            <person name="Oesterhelt D."/>
        </authorList>
    </citation>
    <scope>NUCLEOTIDE SEQUENCE [LARGE SCALE GENOMIC DNA]</scope>
    <source>
        <strain evidence="4">ATCC 35678 / DSM 2160 / CIP 103997 / JCM 8858 / NBRC 14720 / NCIMB 2260 / Gabara</strain>
        <strain evidence="3">Gabara</strain>
        <plasmid evidence="3">PL23</plasmid>
    </source>
</reference>
<name>Q3ILV1_NATPD</name>
<evidence type="ECO:0000313" key="2">
    <source>
        <dbReference type="EMBL" id="CAI49732.1"/>
    </source>
</evidence>
<keyword evidence="4" id="KW-1185">Reference proteome</keyword>
<dbReference type="EnsemblBacteria" id="CAI50919">
    <property type="protein sequence ID" value="CAI50919"/>
    <property type="gene ID" value="NP_7006A"/>
</dbReference>
<proteinExistence type="predicted"/>
<dbReference type="Proteomes" id="UP000002698">
    <property type="component" value="Plasmid PL23"/>
</dbReference>
<feature type="compositionally biased region" description="Basic and acidic residues" evidence="1">
    <location>
        <begin position="51"/>
        <end position="60"/>
    </location>
</feature>
<feature type="compositionally biased region" description="Acidic residues" evidence="1">
    <location>
        <begin position="61"/>
        <end position="74"/>
    </location>
</feature>
<dbReference type="Proteomes" id="UP000002698">
    <property type="component" value="Chromosome"/>
</dbReference>
<geneLocation type="plasmid" evidence="3 4">
    <name>PL23</name>
</geneLocation>
<dbReference type="STRING" id="348780.NP_3282A"/>
<dbReference type="RefSeq" id="WP_011323353.1">
    <property type="nucleotide sequence ID" value="NC_007426.1"/>
</dbReference>
<evidence type="ECO:0000256" key="1">
    <source>
        <dbReference type="SAM" id="MobiDB-lite"/>
    </source>
</evidence>
<dbReference type="InterPro" id="IPR055811">
    <property type="entry name" value="DUF7387"/>
</dbReference>
<evidence type="ECO:0000313" key="3">
    <source>
        <dbReference type="EMBL" id="CAI50919.1"/>
    </source>
</evidence>
<dbReference type="Pfam" id="PF24113">
    <property type="entry name" value="DUF7387"/>
    <property type="match status" value="1"/>
</dbReference>